<dbReference type="InterPro" id="IPR001533">
    <property type="entry name" value="Pterin_deHydtase"/>
</dbReference>
<dbReference type="OrthoDB" id="9794987at2"/>
<dbReference type="NCBIfam" id="NF002018">
    <property type="entry name" value="PRK00823.1-3"/>
    <property type="match status" value="1"/>
</dbReference>
<dbReference type="GO" id="GO:0008124">
    <property type="term" value="F:4-alpha-hydroxytetrahydrobiopterin dehydratase activity"/>
    <property type="evidence" value="ECO:0007669"/>
    <property type="project" value="UniProtKB-UniRule"/>
</dbReference>
<evidence type="ECO:0000256" key="2">
    <source>
        <dbReference type="ARBA" id="ARBA00006472"/>
    </source>
</evidence>
<dbReference type="HAMAP" id="MF_00434">
    <property type="entry name" value="Pterin_4_alpha"/>
    <property type="match status" value="1"/>
</dbReference>
<sequence length="96" mass="10555">MVEKLSDTEREAGLRGLKGWIYDEAAGAIDRVFKFKDFSEAFAFMSRVALAAEKAGHHPDWSNSYNSVSIRLSTHDAGGLSARDIALARAIDKILI</sequence>
<dbReference type="Proteomes" id="UP000315364">
    <property type="component" value="Chromosome"/>
</dbReference>
<dbReference type="InterPro" id="IPR036428">
    <property type="entry name" value="PCD_sf"/>
</dbReference>
<evidence type="ECO:0000313" key="6">
    <source>
        <dbReference type="Proteomes" id="UP000315364"/>
    </source>
</evidence>
<dbReference type="EMBL" id="CP042304">
    <property type="protein sequence ID" value="QDZ12106.1"/>
    <property type="molecule type" value="Genomic_DNA"/>
</dbReference>
<dbReference type="RefSeq" id="WP_146290918.1">
    <property type="nucleotide sequence ID" value="NZ_CP042304.1"/>
</dbReference>
<dbReference type="SUPFAM" id="SSF55248">
    <property type="entry name" value="PCD-like"/>
    <property type="match status" value="1"/>
</dbReference>
<dbReference type="PANTHER" id="PTHR12599">
    <property type="entry name" value="PTERIN-4-ALPHA-CARBINOLAMINE DEHYDRATASE"/>
    <property type="match status" value="1"/>
</dbReference>
<name>A0A5B8LVI7_9HYPH</name>
<protein>
    <recommendedName>
        <fullName evidence="4">Putative pterin-4-alpha-carbinolamine dehydratase</fullName>
        <shortName evidence="4">PHS</shortName>
        <ecNumber evidence="4">4.2.1.96</ecNumber>
    </recommendedName>
    <alternativeName>
        <fullName evidence="4">4-alpha-hydroxy-tetrahydropterin dehydratase</fullName>
    </alternativeName>
    <alternativeName>
        <fullName evidence="4">Pterin carbinolamine dehydratase</fullName>
        <shortName evidence="4">PCD</shortName>
    </alternativeName>
</protein>
<evidence type="ECO:0000256" key="1">
    <source>
        <dbReference type="ARBA" id="ARBA00001554"/>
    </source>
</evidence>
<dbReference type="NCBIfam" id="NF002017">
    <property type="entry name" value="PRK00823.1-2"/>
    <property type="match status" value="1"/>
</dbReference>
<dbReference type="KEGG" id="dea:FPZ08_15955"/>
<evidence type="ECO:0000256" key="3">
    <source>
        <dbReference type="ARBA" id="ARBA00023239"/>
    </source>
</evidence>
<keyword evidence="6" id="KW-1185">Reference proteome</keyword>
<organism evidence="5 6">
    <name type="scientific">Devosia ginsengisoli</name>
    <dbReference type="NCBI Taxonomy" id="400770"/>
    <lineage>
        <taxon>Bacteria</taxon>
        <taxon>Pseudomonadati</taxon>
        <taxon>Pseudomonadota</taxon>
        <taxon>Alphaproteobacteria</taxon>
        <taxon>Hyphomicrobiales</taxon>
        <taxon>Devosiaceae</taxon>
        <taxon>Devosia</taxon>
    </lineage>
</organism>
<comment type="catalytic activity">
    <reaction evidence="1 4">
        <text>(4aS,6R)-4a-hydroxy-L-erythro-5,6,7,8-tetrahydrobiopterin = (6R)-L-erythro-6,7-dihydrobiopterin + H2O</text>
        <dbReference type="Rhea" id="RHEA:11920"/>
        <dbReference type="ChEBI" id="CHEBI:15377"/>
        <dbReference type="ChEBI" id="CHEBI:15642"/>
        <dbReference type="ChEBI" id="CHEBI:43120"/>
        <dbReference type="EC" id="4.2.1.96"/>
    </reaction>
</comment>
<evidence type="ECO:0000313" key="5">
    <source>
        <dbReference type="EMBL" id="QDZ12106.1"/>
    </source>
</evidence>
<gene>
    <name evidence="5" type="ORF">FPZ08_15955</name>
</gene>
<reference evidence="5 6" key="1">
    <citation type="submission" date="2019-07" db="EMBL/GenBank/DDBJ databases">
        <title>Full genome sequence of Devosia sp. Gsoil 520.</title>
        <authorList>
            <person name="Im W.-T."/>
        </authorList>
    </citation>
    <scope>NUCLEOTIDE SEQUENCE [LARGE SCALE GENOMIC DNA]</scope>
    <source>
        <strain evidence="5 6">Gsoil 520</strain>
    </source>
</reference>
<proteinExistence type="inferred from homology"/>
<comment type="similarity">
    <text evidence="2 4">Belongs to the pterin-4-alpha-carbinolamine dehydratase family.</text>
</comment>
<dbReference type="Pfam" id="PF01329">
    <property type="entry name" value="Pterin_4a"/>
    <property type="match status" value="1"/>
</dbReference>
<dbReference type="AlphaFoldDB" id="A0A5B8LVI7"/>
<dbReference type="EC" id="4.2.1.96" evidence="4"/>
<dbReference type="GO" id="GO:0006729">
    <property type="term" value="P:tetrahydrobiopterin biosynthetic process"/>
    <property type="evidence" value="ECO:0007669"/>
    <property type="project" value="InterPro"/>
</dbReference>
<dbReference type="CDD" id="cd00914">
    <property type="entry name" value="PCD_DCoH_subfamily_b"/>
    <property type="match status" value="1"/>
</dbReference>
<evidence type="ECO:0000256" key="4">
    <source>
        <dbReference type="HAMAP-Rule" id="MF_00434"/>
    </source>
</evidence>
<dbReference type="Gene3D" id="3.30.1360.20">
    <property type="entry name" value="Transcriptional coactivator/pterin dehydratase"/>
    <property type="match status" value="1"/>
</dbReference>
<keyword evidence="3 4" id="KW-0456">Lyase</keyword>
<dbReference type="PANTHER" id="PTHR12599:SF0">
    <property type="entry name" value="PTERIN-4-ALPHA-CARBINOLAMINE DEHYDRATASE"/>
    <property type="match status" value="1"/>
</dbReference>
<accession>A0A5B8LVI7</accession>